<evidence type="ECO:0000256" key="4">
    <source>
        <dbReference type="ARBA" id="ARBA00022827"/>
    </source>
</evidence>
<feature type="region of interest" description="Disordered" evidence="6">
    <location>
        <begin position="545"/>
        <end position="572"/>
    </location>
</feature>
<keyword evidence="8" id="KW-1185">Reference proteome</keyword>
<keyword evidence="5" id="KW-0560">Oxidoreductase</keyword>
<dbReference type="VEuPathDB" id="FungiDB:PV06_10736"/>
<dbReference type="InterPro" id="IPR051209">
    <property type="entry name" value="FAD-bind_Monooxygenase_sf"/>
</dbReference>
<gene>
    <name evidence="7" type="ORF">PV06_10736</name>
</gene>
<dbReference type="GO" id="GO:0050661">
    <property type="term" value="F:NADP binding"/>
    <property type="evidence" value="ECO:0007669"/>
    <property type="project" value="InterPro"/>
</dbReference>
<dbReference type="InterPro" id="IPR020946">
    <property type="entry name" value="Flavin_mOase-like"/>
</dbReference>
<sequence length="598" mass="67310">MAALHLKKKLRVIIIGAGLVRSLVVRGIATNQGTAHHIQKYLRDRAEFWIFEKNEDVGGTWFENRYPGCACDVPSHIYQFSFCPNPCWSSFYASSSEIKSYLKAVTSHYDLNGNISFKSIVNKASWNEGNSTWTVSVENQGDFECDILINGGGILNNIQYPKIKGLETFKGCLLHTAAWDENVDLQGKRVAIIGAGASAIQTLPVIQKAAKHVDIYIRTPSWIAPPAGENFNAEKNHIYTSEEKKRFRDDPAYSAATRKEMEIGFNKIFKAFVKGSKEQLEFRTLLETGMKARLPDRRMQEKLIPKFEAGCRRISPGYPYLEALQQHNVEALFDPIDEVTGTGIVAGEQHREVDVVIAATGFDTSFRPRFPISGRGDVDLQKLWDSDPAGYFGLAVSGFPNYLMFLGPNTPISNGSLMGTLEATADYFIRLMTKFIDERALQFNVRAEVQRDFNQHTQSVMKNLVWTGACRAWYKNEDGKVTALWPGSSLHYREVLASNRWEDFEWRYEGNRFTYWGHGISKVEVEEKGDLAYYIRESTPLPLEAYYSSPKGPSPSRRTGDAFLPASRRRNDGDIEQDAEEFLSDDSCGSTVVVVAPA</sequence>
<evidence type="ECO:0000256" key="2">
    <source>
        <dbReference type="ARBA" id="ARBA00010139"/>
    </source>
</evidence>
<organism evidence="7 8">
    <name type="scientific">Exophiala oligosperma</name>
    <dbReference type="NCBI Taxonomy" id="215243"/>
    <lineage>
        <taxon>Eukaryota</taxon>
        <taxon>Fungi</taxon>
        <taxon>Dikarya</taxon>
        <taxon>Ascomycota</taxon>
        <taxon>Pezizomycotina</taxon>
        <taxon>Eurotiomycetes</taxon>
        <taxon>Chaetothyriomycetidae</taxon>
        <taxon>Chaetothyriales</taxon>
        <taxon>Herpotrichiellaceae</taxon>
        <taxon>Exophiala</taxon>
    </lineage>
</organism>
<dbReference type="Proteomes" id="UP000053342">
    <property type="component" value="Unassembled WGS sequence"/>
</dbReference>
<comment type="cofactor">
    <cofactor evidence="1">
        <name>FAD</name>
        <dbReference type="ChEBI" id="CHEBI:57692"/>
    </cofactor>
</comment>
<dbReference type="AlphaFoldDB" id="A0A0D2DMY4"/>
<dbReference type="EMBL" id="KN847346">
    <property type="protein sequence ID" value="KIW37109.1"/>
    <property type="molecule type" value="Genomic_DNA"/>
</dbReference>
<evidence type="ECO:0000313" key="8">
    <source>
        <dbReference type="Proteomes" id="UP000053342"/>
    </source>
</evidence>
<evidence type="ECO:0000256" key="5">
    <source>
        <dbReference type="ARBA" id="ARBA00023002"/>
    </source>
</evidence>
<accession>A0A0D2DMY4</accession>
<protein>
    <recommendedName>
        <fullName evidence="9">L-ornithine N(5)-oxygenase</fullName>
    </recommendedName>
</protein>
<comment type="similarity">
    <text evidence="2">Belongs to the FAD-binding monooxygenase family.</text>
</comment>
<dbReference type="SUPFAM" id="SSF51905">
    <property type="entry name" value="FAD/NAD(P)-binding domain"/>
    <property type="match status" value="2"/>
</dbReference>
<dbReference type="GeneID" id="27362810"/>
<keyword evidence="4" id="KW-0274">FAD</keyword>
<dbReference type="Pfam" id="PF00743">
    <property type="entry name" value="FMO-like"/>
    <property type="match status" value="1"/>
</dbReference>
<name>A0A0D2DMY4_9EURO</name>
<evidence type="ECO:0008006" key="9">
    <source>
        <dbReference type="Google" id="ProtNLM"/>
    </source>
</evidence>
<evidence type="ECO:0000313" key="7">
    <source>
        <dbReference type="EMBL" id="KIW37109.1"/>
    </source>
</evidence>
<dbReference type="HOGENOM" id="CLU_006937_6_2_1"/>
<dbReference type="GO" id="GO:0050660">
    <property type="term" value="F:flavin adenine dinucleotide binding"/>
    <property type="evidence" value="ECO:0007669"/>
    <property type="project" value="InterPro"/>
</dbReference>
<keyword evidence="3" id="KW-0285">Flavoprotein</keyword>
<dbReference type="RefSeq" id="XP_016257325.1">
    <property type="nucleotide sequence ID" value="XM_016412311.1"/>
</dbReference>
<dbReference type="PANTHER" id="PTHR42877">
    <property type="entry name" value="L-ORNITHINE N(5)-MONOOXYGENASE-RELATED"/>
    <property type="match status" value="1"/>
</dbReference>
<evidence type="ECO:0000256" key="1">
    <source>
        <dbReference type="ARBA" id="ARBA00001974"/>
    </source>
</evidence>
<reference evidence="7 8" key="1">
    <citation type="submission" date="2015-01" db="EMBL/GenBank/DDBJ databases">
        <title>The Genome Sequence of Exophiala oligosperma CBS72588.</title>
        <authorList>
            <consortium name="The Broad Institute Genomics Platform"/>
            <person name="Cuomo C."/>
            <person name="de Hoog S."/>
            <person name="Gorbushina A."/>
            <person name="Stielow B."/>
            <person name="Teixiera M."/>
            <person name="Abouelleil A."/>
            <person name="Chapman S.B."/>
            <person name="Priest M."/>
            <person name="Young S.K."/>
            <person name="Wortman J."/>
            <person name="Nusbaum C."/>
            <person name="Birren B."/>
        </authorList>
    </citation>
    <scope>NUCLEOTIDE SEQUENCE [LARGE SCALE GENOMIC DNA]</scope>
    <source>
        <strain evidence="7 8">CBS 72588</strain>
    </source>
</reference>
<proteinExistence type="inferred from homology"/>
<dbReference type="OrthoDB" id="74360at2759"/>
<evidence type="ECO:0000256" key="6">
    <source>
        <dbReference type="SAM" id="MobiDB-lite"/>
    </source>
</evidence>
<dbReference type="GO" id="GO:0004499">
    <property type="term" value="F:N,N-dimethylaniline monooxygenase activity"/>
    <property type="evidence" value="ECO:0007669"/>
    <property type="project" value="InterPro"/>
</dbReference>
<dbReference type="Gene3D" id="3.50.50.60">
    <property type="entry name" value="FAD/NAD(P)-binding domain"/>
    <property type="match status" value="2"/>
</dbReference>
<evidence type="ECO:0000256" key="3">
    <source>
        <dbReference type="ARBA" id="ARBA00022630"/>
    </source>
</evidence>
<dbReference type="PANTHER" id="PTHR42877:SF1">
    <property type="entry name" value="FAD-BINDING MONOOXYGENASE STCW"/>
    <property type="match status" value="1"/>
</dbReference>
<dbReference type="InterPro" id="IPR036188">
    <property type="entry name" value="FAD/NAD-bd_sf"/>
</dbReference>